<evidence type="ECO:0000256" key="1">
    <source>
        <dbReference type="ARBA" id="ARBA00003897"/>
    </source>
</evidence>
<dbReference type="PANTHER" id="PTHR10031">
    <property type="entry name" value="ATP SYNTHASE LIPID-BINDING PROTEIN, MITOCHONDRIAL"/>
    <property type="match status" value="1"/>
</dbReference>
<dbReference type="FunFam" id="1.20.20.10:FF:000006">
    <property type="entry name" value="ATP synthase subunit 9, mitochondrial"/>
    <property type="match status" value="1"/>
</dbReference>
<comment type="subcellular location">
    <subcellularLocation>
        <location evidence="2">Mitochondrion membrane</location>
        <topology evidence="2">Multi-pass membrane protein</topology>
    </subcellularLocation>
</comment>
<evidence type="ECO:0000256" key="11">
    <source>
        <dbReference type="ARBA" id="ARBA00022989"/>
    </source>
</evidence>
<dbReference type="GO" id="GO:0015986">
    <property type="term" value="P:proton motive force-driven ATP synthesis"/>
    <property type="evidence" value="ECO:0007669"/>
    <property type="project" value="InterPro"/>
</dbReference>
<evidence type="ECO:0000256" key="9">
    <source>
        <dbReference type="ARBA" id="ARBA00022781"/>
    </source>
</evidence>
<dbReference type="GO" id="GO:0045259">
    <property type="term" value="C:proton-transporting ATP synthase complex"/>
    <property type="evidence" value="ECO:0007669"/>
    <property type="project" value="UniProtKB-KW"/>
</dbReference>
<dbReference type="OrthoDB" id="438052at2759"/>
<dbReference type="InterPro" id="IPR002379">
    <property type="entry name" value="ATPase_proteolipid_c-like_dom"/>
</dbReference>
<keyword evidence="6 17" id="KW-0813">Transport</keyword>
<dbReference type="GO" id="GO:0015078">
    <property type="term" value="F:proton transmembrane transporter activity"/>
    <property type="evidence" value="ECO:0007669"/>
    <property type="project" value="InterPro"/>
</dbReference>
<keyword evidence="15 17" id="KW-0472">Membrane</keyword>
<dbReference type="CDD" id="cd18182">
    <property type="entry name" value="ATP-synt_Fo_c_ATP5G3"/>
    <property type="match status" value="1"/>
</dbReference>
<keyword evidence="10" id="KW-0809">Transit peptide</keyword>
<evidence type="ECO:0000256" key="14">
    <source>
        <dbReference type="ARBA" id="ARBA00023128"/>
    </source>
</evidence>
<evidence type="ECO:0000313" key="19">
    <source>
        <dbReference type="EMBL" id="KNB05468.1"/>
    </source>
</evidence>
<dbReference type="SUPFAM" id="SSF81333">
    <property type="entry name" value="F1F0 ATP synthase subunit C"/>
    <property type="match status" value="1"/>
</dbReference>
<evidence type="ECO:0000256" key="7">
    <source>
        <dbReference type="ARBA" id="ARBA00022547"/>
    </source>
</evidence>
<dbReference type="RefSeq" id="XP_018243513.1">
    <property type="nucleotide sequence ID" value="XM_018386368.1"/>
</dbReference>
<evidence type="ECO:0000313" key="20">
    <source>
        <dbReference type="Proteomes" id="UP000009097"/>
    </source>
</evidence>
<dbReference type="PROSITE" id="PS00605">
    <property type="entry name" value="ATPASE_C"/>
    <property type="match status" value="1"/>
</dbReference>
<keyword evidence="14" id="KW-0496">Mitochondrion</keyword>
<keyword evidence="11 17" id="KW-1133">Transmembrane helix</keyword>
<dbReference type="Pfam" id="PF00137">
    <property type="entry name" value="ATP-synt_C"/>
    <property type="match status" value="1"/>
</dbReference>
<dbReference type="GO" id="GO:0033177">
    <property type="term" value="C:proton-transporting two-sector ATPase complex, proton-transporting domain"/>
    <property type="evidence" value="ECO:0007669"/>
    <property type="project" value="InterPro"/>
</dbReference>
<sequence>MASSRVFASRLASQMAVKAARPAVRAPVAAASKRTISGASPLQAMKRQTLLQATSRNAFQVQRRAYSSEIAQAMVEVSKNLGMGAAAIGLTGAGIGIGLVFAALLNGVARNPALRGQLFSYAILGFAFVEAIGLFDLMVALMAKFVSQFPILALLFPFEHELTCSILDLSYFPANWVGSCRMIESTRQRRLLSEVHCAMS</sequence>
<evidence type="ECO:0000256" key="5">
    <source>
        <dbReference type="ARBA" id="ARBA00019317"/>
    </source>
</evidence>
<dbReference type="GO" id="GO:0008289">
    <property type="term" value="F:lipid binding"/>
    <property type="evidence" value="ECO:0007669"/>
    <property type="project" value="UniProtKB-KW"/>
</dbReference>
<gene>
    <name evidence="19" type="ORF">FOXG_07754</name>
</gene>
<dbReference type="Proteomes" id="UP000009097">
    <property type="component" value="Unassembled WGS sequence"/>
</dbReference>
<dbReference type="PANTHER" id="PTHR10031:SF13">
    <property type="entry name" value="ATP SYNTHASE SUBUNIT 9, MITOCHONDRIAL"/>
    <property type="match status" value="1"/>
</dbReference>
<comment type="function">
    <text evidence="1">Mitochondrial membrane ATP synthase (F(1)F(0) ATP synthase or Complex V) produces ATP from ADP in the presence of a proton gradient across the membrane which is generated by electron transport complexes of the respiratory chain. F-type ATPases consist of two structural domains, F(1) - containing the extramembraneous catalytic core and F(0) - containing the membrane proton channel, linked together by a central stalk and a peripheral stalk. During catalysis, ATP synthesis in the catalytic domain of F(1) is coupled via a rotary mechanism of the central stalk subunits to proton translocation. Part of the complex F(0) domain. A homomeric c-ring of probably 10 subunits is part of the complex rotary element.</text>
</comment>
<evidence type="ECO:0000256" key="13">
    <source>
        <dbReference type="ARBA" id="ARBA00023121"/>
    </source>
</evidence>
<evidence type="ECO:0000256" key="15">
    <source>
        <dbReference type="ARBA" id="ARBA00023136"/>
    </source>
</evidence>
<feature type="domain" description="V-ATPase proteolipid subunit C-like" evidence="18">
    <location>
        <begin position="81"/>
        <end position="142"/>
    </location>
</feature>
<evidence type="ECO:0000256" key="4">
    <source>
        <dbReference type="ARBA" id="ARBA00011648"/>
    </source>
</evidence>
<reference evidence="19" key="2">
    <citation type="journal article" date="2010" name="Nature">
        <title>Comparative genomics reveals mobile pathogenicity chromosomes in Fusarium.</title>
        <authorList>
            <person name="Ma L.J."/>
            <person name="van der Does H.C."/>
            <person name="Borkovich K.A."/>
            <person name="Coleman J.J."/>
            <person name="Daboussi M.J."/>
            <person name="Di Pietro A."/>
            <person name="Dufresne M."/>
            <person name="Freitag M."/>
            <person name="Grabherr M."/>
            <person name="Henrissat B."/>
            <person name="Houterman P.M."/>
            <person name="Kang S."/>
            <person name="Shim W.B."/>
            <person name="Woloshuk C."/>
            <person name="Xie X."/>
            <person name="Xu J.R."/>
            <person name="Antoniw J."/>
            <person name="Baker S.E."/>
            <person name="Bluhm B.H."/>
            <person name="Breakspear A."/>
            <person name="Brown D.W."/>
            <person name="Butchko R.A."/>
            <person name="Chapman S."/>
            <person name="Coulson R."/>
            <person name="Coutinho P.M."/>
            <person name="Danchin E.G."/>
            <person name="Diener A."/>
            <person name="Gale L.R."/>
            <person name="Gardiner D.M."/>
            <person name="Goff S."/>
            <person name="Hammond-Kosack K.E."/>
            <person name="Hilburn K."/>
            <person name="Hua-Van A."/>
            <person name="Jonkers W."/>
            <person name="Kazan K."/>
            <person name="Kodira C.D."/>
            <person name="Koehrsen M."/>
            <person name="Kumar L."/>
            <person name="Lee Y.H."/>
            <person name="Li L."/>
            <person name="Manners J.M."/>
            <person name="Miranda-Saavedra D."/>
            <person name="Mukherjee M."/>
            <person name="Park G."/>
            <person name="Park J."/>
            <person name="Park S.Y."/>
            <person name="Proctor R.H."/>
            <person name="Regev A."/>
            <person name="Ruiz-Roldan M.C."/>
            <person name="Sain D."/>
            <person name="Sakthikumar S."/>
            <person name="Sykes S."/>
            <person name="Schwartz D.C."/>
            <person name="Turgeon B.G."/>
            <person name="Wapinski I."/>
            <person name="Yoder O."/>
            <person name="Young S."/>
            <person name="Zeng Q."/>
            <person name="Zhou S."/>
            <person name="Galagan J."/>
            <person name="Cuomo C.A."/>
            <person name="Kistler H.C."/>
            <person name="Rep M."/>
        </authorList>
    </citation>
    <scope>NUCLEOTIDE SEQUENCE [LARGE SCALE GENOMIC DNA]</scope>
    <source>
        <strain evidence="19">4287</strain>
    </source>
</reference>
<dbReference type="InterPro" id="IPR035921">
    <property type="entry name" value="F/V-ATP_Csub_sf"/>
</dbReference>
<dbReference type="GO" id="GO:0031966">
    <property type="term" value="C:mitochondrial membrane"/>
    <property type="evidence" value="ECO:0007669"/>
    <property type="project" value="UniProtKB-SubCell"/>
</dbReference>
<dbReference type="InterPro" id="IPR000454">
    <property type="entry name" value="ATP_synth_F0_csu"/>
</dbReference>
<evidence type="ECO:0000256" key="17">
    <source>
        <dbReference type="RuleBase" id="RU004221"/>
    </source>
</evidence>
<keyword evidence="9 17" id="KW-0375">Hydrogen ion transport</keyword>
<evidence type="ECO:0000259" key="18">
    <source>
        <dbReference type="Pfam" id="PF00137"/>
    </source>
</evidence>
<dbReference type="EMBL" id="DS231703">
    <property type="protein sequence ID" value="KNB05468.1"/>
    <property type="molecule type" value="Genomic_DNA"/>
</dbReference>
<evidence type="ECO:0000256" key="10">
    <source>
        <dbReference type="ARBA" id="ARBA00022946"/>
    </source>
</evidence>
<protein>
    <recommendedName>
        <fullName evidence="5">ATP synthase subunit 9, mitochondrial</fullName>
    </recommendedName>
    <alternativeName>
        <fullName evidence="16">Lipid-binding protein</fullName>
    </alternativeName>
</protein>
<proteinExistence type="inferred from homology"/>
<dbReference type="InterPro" id="IPR038662">
    <property type="entry name" value="ATP_synth_F0_csu_sf"/>
</dbReference>
<dbReference type="PRINTS" id="PR00124">
    <property type="entry name" value="ATPASEC"/>
</dbReference>
<feature type="transmembrane region" description="Helical" evidence="17">
    <location>
        <begin position="118"/>
        <end position="141"/>
    </location>
</feature>
<dbReference type="KEGG" id="fox:FOXG_07754"/>
<evidence type="ECO:0000256" key="6">
    <source>
        <dbReference type="ARBA" id="ARBA00022448"/>
    </source>
</evidence>
<evidence type="ECO:0000256" key="3">
    <source>
        <dbReference type="ARBA" id="ARBA00006704"/>
    </source>
</evidence>
<accession>A0A0J9V2T9</accession>
<comment type="similarity">
    <text evidence="3 17">Belongs to the ATPase C chain family.</text>
</comment>
<dbReference type="AlphaFoldDB" id="A0A0J9V2T9"/>
<comment type="subunit">
    <text evidence="4">F-type ATPases have 2 components, CF(1) - the catalytic core - and CF(0) - the membrane proton channel. CF(1) has five subunits: alpha(3), beta(3), gamma(1), delta(1), epsilon(1). CF(0) has three main subunits: a, b and c.</text>
</comment>
<evidence type="ECO:0000256" key="16">
    <source>
        <dbReference type="ARBA" id="ARBA00030961"/>
    </source>
</evidence>
<dbReference type="HAMAP" id="MF_01396">
    <property type="entry name" value="ATP_synth_c_bact"/>
    <property type="match status" value="1"/>
</dbReference>
<organism evidence="19 20">
    <name type="scientific">Fusarium oxysporum f. sp. lycopersici (strain 4287 / CBS 123668 / FGSC 9935 / NRRL 34936)</name>
    <name type="common">Fusarium vascular wilt of tomato</name>
    <dbReference type="NCBI Taxonomy" id="426428"/>
    <lineage>
        <taxon>Eukaryota</taxon>
        <taxon>Fungi</taxon>
        <taxon>Dikarya</taxon>
        <taxon>Ascomycota</taxon>
        <taxon>Pezizomycotina</taxon>
        <taxon>Sordariomycetes</taxon>
        <taxon>Hypocreomycetidae</taxon>
        <taxon>Hypocreales</taxon>
        <taxon>Nectriaceae</taxon>
        <taxon>Fusarium</taxon>
        <taxon>Fusarium oxysporum species complex</taxon>
    </lineage>
</organism>
<feature type="transmembrane region" description="Helical" evidence="17">
    <location>
        <begin position="81"/>
        <end position="106"/>
    </location>
</feature>
<dbReference type="GeneID" id="28949420"/>
<evidence type="ECO:0000256" key="8">
    <source>
        <dbReference type="ARBA" id="ARBA00022692"/>
    </source>
</evidence>
<keyword evidence="12 17" id="KW-0406">Ion transport</keyword>
<keyword evidence="13 17" id="KW-0446">Lipid-binding</keyword>
<dbReference type="VEuPathDB" id="FungiDB:FOXG_07754"/>
<evidence type="ECO:0000256" key="12">
    <source>
        <dbReference type="ARBA" id="ARBA00023065"/>
    </source>
</evidence>
<reference evidence="19" key="1">
    <citation type="submission" date="2007-04" db="EMBL/GenBank/DDBJ databases">
        <authorList>
            <consortium name="The Broad Institute Genome Sequencing Platform"/>
            <person name="Birren B."/>
            <person name="Lander E."/>
            <person name="Galagan J."/>
            <person name="Nusbaum C."/>
            <person name="Devon K."/>
            <person name="Ma L.-J."/>
            <person name="Jaffe D."/>
            <person name="Butler J."/>
            <person name="Alvarez P."/>
            <person name="Gnerre S."/>
            <person name="Grabherr M."/>
            <person name="Kleber M."/>
            <person name="Mauceli E."/>
            <person name="Brockman W."/>
            <person name="MacCallum I.A."/>
            <person name="Young S."/>
            <person name="LaButti K."/>
            <person name="DeCaprio D."/>
            <person name="Crawford M."/>
            <person name="Koehrsen M."/>
            <person name="Engels R."/>
            <person name="Montgomery P."/>
            <person name="Pearson M."/>
            <person name="Howarth C."/>
            <person name="Larson L."/>
            <person name="White J."/>
            <person name="O'Leary S."/>
            <person name="Kodira C."/>
            <person name="Zeng Q."/>
            <person name="Yandava C."/>
            <person name="Alvarado L."/>
            <person name="Kistler C."/>
            <person name="Shim W.-B."/>
            <person name="Kang S."/>
            <person name="Woloshuk C."/>
        </authorList>
    </citation>
    <scope>NUCLEOTIDE SEQUENCE</scope>
    <source>
        <strain evidence="19">4287</strain>
    </source>
</reference>
<dbReference type="Gene3D" id="1.20.20.10">
    <property type="entry name" value="F1F0 ATP synthase subunit C"/>
    <property type="match status" value="1"/>
</dbReference>
<dbReference type="InterPro" id="IPR020537">
    <property type="entry name" value="ATP_synth_F0_csu_DDCD_BS"/>
</dbReference>
<keyword evidence="7" id="KW-0138">CF(0)</keyword>
<keyword evidence="8 17" id="KW-0812">Transmembrane</keyword>
<name>A0A0J9V2T9_FUSO4</name>
<evidence type="ECO:0000256" key="2">
    <source>
        <dbReference type="ARBA" id="ARBA00004225"/>
    </source>
</evidence>